<evidence type="ECO:0000256" key="1">
    <source>
        <dbReference type="ARBA" id="ARBA00022679"/>
    </source>
</evidence>
<dbReference type="PANTHER" id="PTHR42866">
    <property type="entry name" value="3-DEOXY-MANNO-OCTULOSONATE CYTIDYLYLTRANSFERASE"/>
    <property type="match status" value="1"/>
</dbReference>
<keyword evidence="4" id="KW-1185">Reference proteome</keyword>
<sequence length="106" mass="11509">MKAARRKQKRNRVIGVIPARYQSVRFPGKPLVKILGVPMVVRTWQQACLCKTLSKVIVATDDERIAEACSQEGAEVVMTSVSCANGAHPVHDGVMLGETPRAGQPL</sequence>
<evidence type="ECO:0008006" key="5">
    <source>
        <dbReference type="Google" id="ProtNLM"/>
    </source>
</evidence>
<reference evidence="3 4" key="1">
    <citation type="submission" date="2023-10" db="EMBL/GenBank/DDBJ databases">
        <authorList>
            <person name="Maclean D."/>
            <person name="Macfadyen A."/>
        </authorList>
    </citation>
    <scope>NUCLEOTIDE SEQUENCE [LARGE SCALE GENOMIC DNA]</scope>
</reference>
<proteinExistence type="predicted"/>
<dbReference type="Proteomes" id="UP001314263">
    <property type="component" value="Unassembled WGS sequence"/>
</dbReference>
<name>A0AAV1IBT7_9CHLO</name>
<evidence type="ECO:0000256" key="2">
    <source>
        <dbReference type="ARBA" id="ARBA00022695"/>
    </source>
</evidence>
<dbReference type="GO" id="GO:0005829">
    <property type="term" value="C:cytosol"/>
    <property type="evidence" value="ECO:0007669"/>
    <property type="project" value="TreeGrafter"/>
</dbReference>
<dbReference type="AlphaFoldDB" id="A0AAV1IBT7"/>
<accession>A0AAV1IBT7</accession>
<dbReference type="InterPro" id="IPR029044">
    <property type="entry name" value="Nucleotide-diphossugar_trans"/>
</dbReference>
<dbReference type="Gene3D" id="3.90.550.10">
    <property type="entry name" value="Spore Coat Polysaccharide Biosynthesis Protein SpsA, Chain A"/>
    <property type="match status" value="1"/>
</dbReference>
<dbReference type="SUPFAM" id="SSF53448">
    <property type="entry name" value="Nucleotide-diphospho-sugar transferases"/>
    <property type="match status" value="1"/>
</dbReference>
<dbReference type="PANTHER" id="PTHR42866:SF2">
    <property type="entry name" value="3-DEOXY-MANNO-OCTULOSONATE CYTIDYLYLTRANSFERASE, MITOCHONDRIAL"/>
    <property type="match status" value="1"/>
</dbReference>
<keyword evidence="1" id="KW-0808">Transferase</keyword>
<dbReference type="EMBL" id="CAUYUE010000008">
    <property type="protein sequence ID" value="CAK0783298.1"/>
    <property type="molecule type" value="Genomic_DNA"/>
</dbReference>
<keyword evidence="2" id="KW-0548">Nucleotidyltransferase</keyword>
<dbReference type="GO" id="GO:0008690">
    <property type="term" value="F:3-deoxy-manno-octulosonate cytidylyltransferase activity"/>
    <property type="evidence" value="ECO:0007669"/>
    <property type="project" value="TreeGrafter"/>
</dbReference>
<dbReference type="InterPro" id="IPR003329">
    <property type="entry name" value="Cytidylyl_trans"/>
</dbReference>
<comment type="caution">
    <text evidence="3">The sequence shown here is derived from an EMBL/GenBank/DDBJ whole genome shotgun (WGS) entry which is preliminary data.</text>
</comment>
<evidence type="ECO:0000313" key="3">
    <source>
        <dbReference type="EMBL" id="CAK0783298.1"/>
    </source>
</evidence>
<dbReference type="Pfam" id="PF02348">
    <property type="entry name" value="CTP_transf_3"/>
    <property type="match status" value="1"/>
</dbReference>
<evidence type="ECO:0000313" key="4">
    <source>
        <dbReference type="Proteomes" id="UP001314263"/>
    </source>
</evidence>
<gene>
    <name evidence="3" type="ORF">CVIRNUC_006497</name>
</gene>
<protein>
    <recommendedName>
        <fullName evidence="5">3-deoxy-manno-octulosonate cytidylyltransferase</fullName>
    </recommendedName>
</protein>
<organism evidence="3 4">
    <name type="scientific">Coccomyxa viridis</name>
    <dbReference type="NCBI Taxonomy" id="1274662"/>
    <lineage>
        <taxon>Eukaryota</taxon>
        <taxon>Viridiplantae</taxon>
        <taxon>Chlorophyta</taxon>
        <taxon>core chlorophytes</taxon>
        <taxon>Trebouxiophyceae</taxon>
        <taxon>Trebouxiophyceae incertae sedis</taxon>
        <taxon>Coccomyxaceae</taxon>
        <taxon>Coccomyxa</taxon>
    </lineage>
</organism>